<dbReference type="InterPro" id="IPR016997">
    <property type="entry name" value="UCP032442"/>
</dbReference>
<reference evidence="2 3" key="1">
    <citation type="journal article" date="2012" name="MBio">
        <title>Identification of a highly transmissible animal-independent Staphylococcus aureus ST398 clone with distinct genomic and cell adhesion properties.</title>
        <authorList>
            <person name="Uhlemann A.C."/>
            <person name="Porcella S.F."/>
            <person name="Trivedi S."/>
            <person name="Sullivan S.B."/>
            <person name="Hafer C."/>
            <person name="Kennedy A.D."/>
            <person name="Barbian K.D."/>
            <person name="McCarthy A.J."/>
            <person name="Street C."/>
            <person name="Hirschberg D.L."/>
            <person name="Lipkin W.I."/>
            <person name="Lindsay J.A."/>
            <person name="DeLeo F.R."/>
            <person name="Lowy F.D."/>
        </authorList>
    </citation>
    <scope>NUCLEOTIDE SEQUENCE [LARGE SCALE GENOMIC DNA]</scope>
    <source>
        <strain evidence="2 3">DR10</strain>
    </source>
</reference>
<dbReference type="PIRSF" id="PIRSF032442">
    <property type="entry name" value="UCP032442"/>
    <property type="match status" value="1"/>
</dbReference>
<dbReference type="AlphaFoldDB" id="A0ABC9Q1X8"/>
<protein>
    <recommendedName>
        <fullName evidence="1">Peptidase C39-like domain-containing protein</fullName>
    </recommendedName>
</protein>
<dbReference type="InterPro" id="IPR039564">
    <property type="entry name" value="Peptidase_C39-like"/>
</dbReference>
<comment type="caution">
    <text evidence="2">The sequence shown here is derived from an EMBL/GenBank/DDBJ whole genome shotgun (WGS) entry which is preliminary data.</text>
</comment>
<dbReference type="Pfam" id="PF13529">
    <property type="entry name" value="Peptidase_C39_2"/>
    <property type="match status" value="1"/>
</dbReference>
<feature type="domain" description="Peptidase C39-like" evidence="1">
    <location>
        <begin position="25"/>
        <end position="177"/>
    </location>
</feature>
<evidence type="ECO:0000259" key="1">
    <source>
        <dbReference type="Pfam" id="PF13529"/>
    </source>
</evidence>
<name>A0ABC9Q1X8_STAA5</name>
<evidence type="ECO:0000313" key="2">
    <source>
        <dbReference type="EMBL" id="EIA14672.1"/>
    </source>
</evidence>
<dbReference type="PANTHER" id="PTHR37806">
    <property type="entry name" value="LMO0724 PROTEIN"/>
    <property type="match status" value="1"/>
</dbReference>
<accession>A0ABC9Q1X8</accession>
<organism evidence="2 3">
    <name type="scientific">Staphylococcus aureus subsp. aureus DR10</name>
    <dbReference type="NCBI Taxonomy" id="1155079"/>
    <lineage>
        <taxon>Bacteria</taxon>
        <taxon>Bacillati</taxon>
        <taxon>Bacillota</taxon>
        <taxon>Bacilli</taxon>
        <taxon>Bacillales</taxon>
        <taxon>Staphylococcaceae</taxon>
        <taxon>Staphylococcus</taxon>
    </lineage>
</organism>
<dbReference type="PANTHER" id="PTHR37806:SF1">
    <property type="entry name" value="PEPTIDASE C39-LIKE DOMAIN-CONTAINING PROTEIN"/>
    <property type="match status" value="1"/>
</dbReference>
<proteinExistence type="predicted"/>
<dbReference type="Gene3D" id="3.90.70.10">
    <property type="entry name" value="Cysteine proteinases"/>
    <property type="match status" value="1"/>
</dbReference>
<gene>
    <name evidence="2" type="ORF">ST398NM02_2488</name>
</gene>
<dbReference type="EMBL" id="AIDT01000003">
    <property type="protein sequence ID" value="EIA14672.1"/>
    <property type="molecule type" value="Genomic_DNA"/>
</dbReference>
<sequence>MTLYNYIKYLLNQCEDYIMNRKILPVKPISQLFPIPMVMGCEGVSAAMMLQYNNQHIPATEIMRHWPTHPNNPHKGYVGHHLFIKLGNYHQTIFPEAYVPFLQKYNPNIVDGTGKSLEDLKGIIDQGQPVLIYHTNLGSKPLLRVFRFDNKPAKQVSNIHVTLLIGYDDYYYYYIDPLWSHIRRGLVLPAIIPNRKQIIKIRKEKMEYSFNSPGRKCIYVQPHSYTIENQQQNKHT</sequence>
<evidence type="ECO:0000313" key="3">
    <source>
        <dbReference type="Proteomes" id="UP000003093"/>
    </source>
</evidence>
<dbReference type="Proteomes" id="UP000003093">
    <property type="component" value="Unassembled WGS sequence"/>
</dbReference>